<dbReference type="FunFam" id="3.30.390.130:FF:000001">
    <property type="entry name" value="Probable E3 ubiquitin-protein ligase DTX3"/>
    <property type="match status" value="1"/>
</dbReference>
<dbReference type="InterPro" id="IPR018957">
    <property type="entry name" value="Znf_C3HC4_RING-type"/>
</dbReference>
<dbReference type="InterPro" id="IPR039399">
    <property type="entry name" value="Deltex_C_sf"/>
</dbReference>
<keyword evidence="8 11" id="KW-0862">Zinc</keyword>
<name>A0AAV2HY81_LYMST</name>
<feature type="transmembrane region" description="Helical" evidence="13">
    <location>
        <begin position="362"/>
        <end position="383"/>
    </location>
</feature>
<keyword evidence="17" id="KW-1185">Reference proteome</keyword>
<feature type="compositionally biased region" description="Basic residues" evidence="12">
    <location>
        <begin position="211"/>
        <end position="225"/>
    </location>
</feature>
<comment type="subcellular location">
    <subcellularLocation>
        <location evidence="11">Cytoplasm</location>
    </subcellularLocation>
</comment>
<sequence>MALNAASVTGVVVWVYRNDYNLWSAYEPHVSQEIEKAHSSRTQPKLNLGTITPALSCYEIDLLNLEQLQINTGKCRQIKRQVHPPNSALANNTIWEYEGDHPGQWFMYDSETLELINDAFLKFNQGASPVFDLIRLPYRIDLNNLIQIRINTGTKRNIRRRVLNQSYSADTTGGMPSFLSSASPVPTFSGYSSGEYLFSQHSDQAVASNGKVKHKKSTSGSKHHPYNSNGHLSKGQLCSTKKKEILIVTITGIWSVYQSLGTMTIGKIQHSMQSQSQTTGQMGMVSNMNVFHPFPLAMPSVYYTPLTLPQSQAPSTSLSQFSVPHLEYHPLLQSLPQPLTETLPSTHKITIKNKACKCKKRFGTTVTAWLSLFLLIFTLIKIVKKLKIFYNFKLMFSEAMSGQEVLGRYMTKVHTDLDKTDCAICCDKLSEASSYGDGHPEAYEAIQLSRCSHQFHKLCLLTMYNSSHKDDSLQCPSCKMIYGEKTGICPPGNMSWKIMSGNSLAGYEGYNTICVTYHLSSGIQGPEHPQPGQPYTCRGFPRQGFLPDCDKGRKVLKLLMEAFRRRLMFTIGISHTTGEPNTVTWNEIHHKTELHGNQSGHGYPDPNYLDNVLQELAAYGITEDCLATT</sequence>
<evidence type="ECO:0000256" key="12">
    <source>
        <dbReference type="SAM" id="MobiDB-lite"/>
    </source>
</evidence>
<evidence type="ECO:0000313" key="17">
    <source>
        <dbReference type="Proteomes" id="UP001497497"/>
    </source>
</evidence>
<dbReference type="SUPFAM" id="SSF57850">
    <property type="entry name" value="RING/U-box"/>
    <property type="match status" value="1"/>
</dbReference>
<evidence type="ECO:0000256" key="8">
    <source>
        <dbReference type="ARBA" id="ARBA00022833"/>
    </source>
</evidence>
<reference evidence="16 17" key="1">
    <citation type="submission" date="2024-04" db="EMBL/GenBank/DDBJ databases">
        <authorList>
            <consortium name="Genoscope - CEA"/>
            <person name="William W."/>
        </authorList>
    </citation>
    <scope>NUCLEOTIDE SEQUENCE [LARGE SCALE GENOMIC DNA]</scope>
</reference>
<dbReference type="GO" id="GO:0061630">
    <property type="term" value="F:ubiquitin protein ligase activity"/>
    <property type="evidence" value="ECO:0007669"/>
    <property type="project" value="UniProtKB-UniRule"/>
</dbReference>
<dbReference type="InterPro" id="IPR037197">
    <property type="entry name" value="WWE_dom_sf"/>
</dbReference>
<keyword evidence="6" id="KW-0677">Repeat</keyword>
<evidence type="ECO:0000256" key="4">
    <source>
        <dbReference type="ARBA" id="ARBA00022679"/>
    </source>
</evidence>
<feature type="compositionally biased region" description="Polar residues" evidence="12">
    <location>
        <begin position="226"/>
        <end position="235"/>
    </location>
</feature>
<comment type="catalytic activity">
    <reaction evidence="1 11">
        <text>S-ubiquitinyl-[E2 ubiquitin-conjugating enzyme]-L-cysteine + [acceptor protein]-L-lysine = [E2 ubiquitin-conjugating enzyme]-L-cysteine + N(6)-ubiquitinyl-[acceptor protein]-L-lysine.</text>
        <dbReference type="EC" id="2.3.2.27"/>
    </reaction>
</comment>
<evidence type="ECO:0000256" key="9">
    <source>
        <dbReference type="ARBA" id="ARBA00022976"/>
    </source>
</evidence>
<comment type="similarity">
    <text evidence="3 11">Belongs to the Deltex family.</text>
</comment>
<evidence type="ECO:0000256" key="5">
    <source>
        <dbReference type="ARBA" id="ARBA00022723"/>
    </source>
</evidence>
<evidence type="ECO:0000313" key="16">
    <source>
        <dbReference type="EMBL" id="CAL1537068.1"/>
    </source>
</evidence>
<dbReference type="Proteomes" id="UP001497497">
    <property type="component" value="Unassembled WGS sequence"/>
</dbReference>
<dbReference type="Pfam" id="PF18102">
    <property type="entry name" value="DTC"/>
    <property type="match status" value="1"/>
</dbReference>
<keyword evidence="13" id="KW-0472">Membrane</keyword>
<dbReference type="Pfam" id="PF02825">
    <property type="entry name" value="WWE"/>
    <property type="match status" value="2"/>
</dbReference>
<accession>A0AAV2HY81</accession>
<keyword evidence="11" id="KW-0963">Cytoplasm</keyword>
<dbReference type="AlphaFoldDB" id="A0AAV2HY81"/>
<dbReference type="SUPFAM" id="SSF117839">
    <property type="entry name" value="WWE domain"/>
    <property type="match status" value="2"/>
</dbReference>
<evidence type="ECO:0000256" key="2">
    <source>
        <dbReference type="ARBA" id="ARBA00004906"/>
    </source>
</evidence>
<dbReference type="CDD" id="cd09633">
    <property type="entry name" value="Deltex_C"/>
    <property type="match status" value="1"/>
</dbReference>
<keyword evidence="5 11" id="KW-0479">Metal-binding</keyword>
<feature type="domain" description="WWE" evidence="15">
    <location>
        <begin position="1"/>
        <end position="80"/>
    </location>
</feature>
<dbReference type="InterPro" id="IPR039396">
    <property type="entry name" value="Deltex_C"/>
</dbReference>
<dbReference type="GO" id="GO:0005737">
    <property type="term" value="C:cytoplasm"/>
    <property type="evidence" value="ECO:0007669"/>
    <property type="project" value="UniProtKB-SubCell"/>
</dbReference>
<dbReference type="InterPro" id="IPR018123">
    <property type="entry name" value="WWE-dom_subgr"/>
</dbReference>
<keyword evidence="9" id="KW-0914">Notch signaling pathway</keyword>
<dbReference type="PANTHER" id="PTHR12622">
    <property type="entry name" value="DELTEX-RELATED"/>
    <property type="match status" value="1"/>
</dbReference>
<evidence type="ECO:0000256" key="3">
    <source>
        <dbReference type="ARBA" id="ARBA00009413"/>
    </source>
</evidence>
<keyword evidence="13" id="KW-0812">Transmembrane</keyword>
<dbReference type="EMBL" id="CAXITT010000247">
    <property type="protein sequence ID" value="CAL1537068.1"/>
    <property type="molecule type" value="Genomic_DNA"/>
</dbReference>
<evidence type="ECO:0000259" key="14">
    <source>
        <dbReference type="PROSITE" id="PS50089"/>
    </source>
</evidence>
<dbReference type="Pfam" id="PF00097">
    <property type="entry name" value="zf-C3HC4"/>
    <property type="match status" value="1"/>
</dbReference>
<gene>
    <name evidence="16" type="ORF">GSLYS_00010981001</name>
</gene>
<dbReference type="InterPro" id="IPR013083">
    <property type="entry name" value="Znf_RING/FYVE/PHD"/>
</dbReference>
<evidence type="ECO:0000256" key="11">
    <source>
        <dbReference type="RuleBase" id="RU367105"/>
    </source>
</evidence>
<dbReference type="Gene3D" id="3.30.390.130">
    <property type="match status" value="1"/>
</dbReference>
<feature type="region of interest" description="Disordered" evidence="12">
    <location>
        <begin position="208"/>
        <end position="235"/>
    </location>
</feature>
<dbReference type="EC" id="2.3.2.27" evidence="11"/>
<proteinExistence type="inferred from homology"/>
<feature type="domain" description="RING-type" evidence="14">
    <location>
        <begin position="422"/>
        <end position="479"/>
    </location>
</feature>
<dbReference type="GO" id="GO:0008270">
    <property type="term" value="F:zinc ion binding"/>
    <property type="evidence" value="ECO:0007669"/>
    <property type="project" value="UniProtKB-KW"/>
</dbReference>
<dbReference type="InterPro" id="IPR004170">
    <property type="entry name" value="WWE_dom"/>
</dbReference>
<dbReference type="SMART" id="SM00678">
    <property type="entry name" value="WWE"/>
    <property type="match status" value="2"/>
</dbReference>
<comment type="caution">
    <text evidence="16">The sequence shown here is derived from an EMBL/GenBank/DDBJ whole genome shotgun (WGS) entry which is preliminary data.</text>
</comment>
<evidence type="ECO:0000256" key="13">
    <source>
        <dbReference type="SAM" id="Phobius"/>
    </source>
</evidence>
<dbReference type="PROSITE" id="PS50089">
    <property type="entry name" value="ZF_RING_2"/>
    <property type="match status" value="1"/>
</dbReference>
<dbReference type="GO" id="GO:0007219">
    <property type="term" value="P:Notch signaling pathway"/>
    <property type="evidence" value="ECO:0007669"/>
    <property type="project" value="UniProtKB-KW"/>
</dbReference>
<organism evidence="16 17">
    <name type="scientific">Lymnaea stagnalis</name>
    <name type="common">Great pond snail</name>
    <name type="synonym">Helix stagnalis</name>
    <dbReference type="NCBI Taxonomy" id="6523"/>
    <lineage>
        <taxon>Eukaryota</taxon>
        <taxon>Metazoa</taxon>
        <taxon>Spiralia</taxon>
        <taxon>Lophotrochozoa</taxon>
        <taxon>Mollusca</taxon>
        <taxon>Gastropoda</taxon>
        <taxon>Heterobranchia</taxon>
        <taxon>Euthyneura</taxon>
        <taxon>Panpulmonata</taxon>
        <taxon>Hygrophila</taxon>
        <taxon>Lymnaeoidea</taxon>
        <taxon>Lymnaeidae</taxon>
        <taxon>Lymnaea</taxon>
    </lineage>
</organism>
<dbReference type="GO" id="GO:0016567">
    <property type="term" value="P:protein ubiquitination"/>
    <property type="evidence" value="ECO:0007669"/>
    <property type="project" value="UniProtKB-UniRule"/>
</dbReference>
<comment type="pathway">
    <text evidence="2 11">Protein modification; protein ubiquitination.</text>
</comment>
<keyword evidence="7 10" id="KW-0863">Zinc-finger</keyword>
<keyword evidence="4 11" id="KW-0808">Transferase</keyword>
<keyword evidence="13" id="KW-1133">Transmembrane helix</keyword>
<evidence type="ECO:0000256" key="10">
    <source>
        <dbReference type="PROSITE-ProRule" id="PRU00175"/>
    </source>
</evidence>
<protein>
    <recommendedName>
        <fullName evidence="11">E3 ubiquitin-protein ligase</fullName>
        <ecNumber evidence="11">2.3.2.27</ecNumber>
    </recommendedName>
</protein>
<dbReference type="InterPro" id="IPR039398">
    <property type="entry name" value="Deltex_fam"/>
</dbReference>
<evidence type="ECO:0000256" key="6">
    <source>
        <dbReference type="ARBA" id="ARBA00022737"/>
    </source>
</evidence>
<evidence type="ECO:0000259" key="15">
    <source>
        <dbReference type="PROSITE" id="PS50918"/>
    </source>
</evidence>
<evidence type="ECO:0000256" key="7">
    <source>
        <dbReference type="ARBA" id="ARBA00022771"/>
    </source>
</evidence>
<dbReference type="Gene3D" id="3.30.40.10">
    <property type="entry name" value="Zinc/RING finger domain, C3HC4 (zinc finger)"/>
    <property type="match status" value="1"/>
</dbReference>
<dbReference type="PROSITE" id="PS50918">
    <property type="entry name" value="WWE"/>
    <property type="match status" value="2"/>
</dbReference>
<evidence type="ECO:0000256" key="1">
    <source>
        <dbReference type="ARBA" id="ARBA00000900"/>
    </source>
</evidence>
<feature type="domain" description="WWE" evidence="15">
    <location>
        <begin position="81"/>
        <end position="160"/>
    </location>
</feature>
<dbReference type="InterPro" id="IPR001841">
    <property type="entry name" value="Znf_RING"/>
</dbReference>
<dbReference type="SMART" id="SM00184">
    <property type="entry name" value="RING"/>
    <property type="match status" value="1"/>
</dbReference>
<dbReference type="Gene3D" id="3.30.720.50">
    <property type="match status" value="2"/>
</dbReference>